<dbReference type="InterPro" id="IPR011611">
    <property type="entry name" value="PfkB_dom"/>
</dbReference>
<dbReference type="GO" id="GO:0008673">
    <property type="term" value="F:2-dehydro-3-deoxygluconokinase activity"/>
    <property type="evidence" value="ECO:0007669"/>
    <property type="project" value="UniProtKB-EC"/>
</dbReference>
<evidence type="ECO:0000313" key="6">
    <source>
        <dbReference type="Proteomes" id="UP000517753"/>
    </source>
</evidence>
<dbReference type="CDD" id="cd01166">
    <property type="entry name" value="KdgK"/>
    <property type="match status" value="1"/>
</dbReference>
<evidence type="ECO:0000256" key="3">
    <source>
        <dbReference type="ARBA" id="ARBA00022777"/>
    </source>
</evidence>
<proteinExistence type="inferred from homology"/>
<evidence type="ECO:0000313" key="5">
    <source>
        <dbReference type="EMBL" id="NYD89124.1"/>
    </source>
</evidence>
<feature type="domain" description="Carbohydrate kinase PfkB" evidence="4">
    <location>
        <begin position="10"/>
        <end position="318"/>
    </location>
</feature>
<dbReference type="EC" id="2.7.1.45" evidence="5"/>
<accession>A0A7Y9FKS3</accession>
<reference evidence="5 6" key="1">
    <citation type="submission" date="2020-07" db="EMBL/GenBank/DDBJ databases">
        <authorList>
            <person name="Partida-Martinez L."/>
            <person name="Huntemann M."/>
            <person name="Clum A."/>
            <person name="Wang J."/>
            <person name="Palaniappan K."/>
            <person name="Ritter S."/>
            <person name="Chen I.-M."/>
            <person name="Stamatis D."/>
            <person name="Reddy T."/>
            <person name="O'Malley R."/>
            <person name="Daum C."/>
            <person name="Shapiro N."/>
            <person name="Ivanova N."/>
            <person name="Kyrpides N."/>
            <person name="Woyke T."/>
        </authorList>
    </citation>
    <scope>NUCLEOTIDE SEQUENCE [LARGE SCALE GENOMIC DNA]</scope>
    <source>
        <strain evidence="5 6">AS2.3</strain>
    </source>
</reference>
<comment type="caution">
    <text evidence="5">The sequence shown here is derived from an EMBL/GenBank/DDBJ whole genome shotgun (WGS) entry which is preliminary data.</text>
</comment>
<evidence type="ECO:0000256" key="2">
    <source>
        <dbReference type="ARBA" id="ARBA00022679"/>
    </source>
</evidence>
<dbReference type="Pfam" id="PF00294">
    <property type="entry name" value="PfkB"/>
    <property type="match status" value="1"/>
</dbReference>
<keyword evidence="6" id="KW-1185">Reference proteome</keyword>
<dbReference type="EMBL" id="JACCBY010000001">
    <property type="protein sequence ID" value="NYD89124.1"/>
    <property type="molecule type" value="Genomic_DNA"/>
</dbReference>
<comment type="similarity">
    <text evidence="1">Belongs to the carbohydrate kinase PfkB family.</text>
</comment>
<dbReference type="RefSeq" id="WP_179507631.1">
    <property type="nucleotide sequence ID" value="NZ_JACCBY010000001.1"/>
</dbReference>
<reference evidence="5 6" key="2">
    <citation type="submission" date="2020-08" db="EMBL/GenBank/DDBJ databases">
        <title>The Agave Microbiome: Exploring the role of microbial communities in plant adaptations to desert environments.</title>
        <authorList>
            <person name="Partida-Martinez L.P."/>
        </authorList>
    </citation>
    <scope>NUCLEOTIDE SEQUENCE [LARGE SCALE GENOMIC DNA]</scope>
    <source>
        <strain evidence="5 6">AS2.3</strain>
    </source>
</reference>
<gene>
    <name evidence="5" type="ORF">HD841_000893</name>
</gene>
<dbReference type="PANTHER" id="PTHR43320:SF2">
    <property type="entry name" value="2-DEHYDRO-3-DEOXYGLUCONOKINASE_2-DEHYDRO-3-DEOXYGALACTONOKINASE"/>
    <property type="match status" value="1"/>
</dbReference>
<dbReference type="InterPro" id="IPR029056">
    <property type="entry name" value="Ribokinase-like"/>
</dbReference>
<evidence type="ECO:0000256" key="1">
    <source>
        <dbReference type="ARBA" id="ARBA00010688"/>
    </source>
</evidence>
<protein>
    <submittedName>
        <fullName evidence="5">2-dehydro-3-deoxygluconokinase</fullName>
        <ecNumber evidence="5">2.7.1.45</ecNumber>
    </submittedName>
</protein>
<dbReference type="AlphaFoldDB" id="A0A7Y9FKS3"/>
<evidence type="ECO:0000259" key="4">
    <source>
        <dbReference type="Pfam" id="PF00294"/>
    </source>
</evidence>
<dbReference type="SUPFAM" id="SSF53613">
    <property type="entry name" value="Ribokinase-like"/>
    <property type="match status" value="1"/>
</dbReference>
<dbReference type="PANTHER" id="PTHR43320">
    <property type="entry name" value="SUGAR KINASE"/>
    <property type="match status" value="1"/>
</dbReference>
<keyword evidence="3 5" id="KW-0418">Kinase</keyword>
<dbReference type="Gene3D" id="3.40.1190.20">
    <property type="match status" value="1"/>
</dbReference>
<dbReference type="InterPro" id="IPR052700">
    <property type="entry name" value="Carb_kinase_PfkB-like"/>
</dbReference>
<dbReference type="Proteomes" id="UP000517753">
    <property type="component" value="Unassembled WGS sequence"/>
</dbReference>
<organism evidence="5 6">
    <name type="scientific">Sphingomonas melonis</name>
    <dbReference type="NCBI Taxonomy" id="152682"/>
    <lineage>
        <taxon>Bacteria</taxon>
        <taxon>Pseudomonadati</taxon>
        <taxon>Pseudomonadota</taxon>
        <taxon>Alphaproteobacteria</taxon>
        <taxon>Sphingomonadales</taxon>
        <taxon>Sphingomonadaceae</taxon>
        <taxon>Sphingomonas</taxon>
    </lineage>
</organism>
<name>A0A7Y9FKS3_9SPHN</name>
<sequence length="338" mass="35374">MTVYQHFLALGEVLLRLSPRSGELLADRPRLAMHVGGSEANVAAALAGLGHRAGVATAVPDNALGDAAVTALAGAGLDVGAMRRAPGRMGVYWVETGASLRAGQVIYDRKGSSFAVADGAMWDWSALLTATERLHLSGITVALGSNTTQIALDAARAARRAGVPISFDGNYRAQLWAERASVDVEPLRELVRSADILFGDHRDIGLLLGRMFSGDSPDARRSASEAAFNAFPRLRLVASTVRLTPHVGEHVLSARVDTPQGGVETAPLIIPGVIDRIGSGDAFAAGVLHAHRMGSTVGKIAESGQALAALAHSMEGDASRITSRHLAAFVDDSKDVKR</sequence>
<keyword evidence="2 5" id="KW-0808">Transferase</keyword>